<reference evidence="3" key="1">
    <citation type="journal article" date="2019" name="Int. J. Syst. Evol. Microbiol.">
        <title>The Global Catalogue of Microorganisms (GCM) 10K type strain sequencing project: providing services to taxonomists for standard genome sequencing and annotation.</title>
        <authorList>
            <consortium name="The Broad Institute Genomics Platform"/>
            <consortium name="The Broad Institute Genome Sequencing Center for Infectious Disease"/>
            <person name="Wu L."/>
            <person name="Ma J."/>
        </authorList>
    </citation>
    <scope>NUCLEOTIDE SEQUENCE [LARGE SCALE GENOMIC DNA]</scope>
    <source>
        <strain evidence="3">JCM 32226</strain>
    </source>
</reference>
<comment type="caution">
    <text evidence="2">The sequence shown here is derived from an EMBL/GenBank/DDBJ whole genome shotgun (WGS) entry which is preliminary data.</text>
</comment>
<accession>A0ABP8Q3J4</accession>
<dbReference type="PANTHER" id="PTHR33490:SF6">
    <property type="entry name" value="SLL1049 PROTEIN"/>
    <property type="match status" value="1"/>
</dbReference>
<dbReference type="Pfam" id="PF08379">
    <property type="entry name" value="Bact_transglu_N"/>
    <property type="match status" value="1"/>
</dbReference>
<evidence type="ECO:0000259" key="1">
    <source>
        <dbReference type="SMART" id="SM00460"/>
    </source>
</evidence>
<dbReference type="PANTHER" id="PTHR33490">
    <property type="entry name" value="BLR5614 PROTEIN-RELATED"/>
    <property type="match status" value="1"/>
</dbReference>
<protein>
    <submittedName>
        <fullName evidence="2">Transglutaminase family protein</fullName>
    </submittedName>
</protein>
<dbReference type="InterPro" id="IPR002931">
    <property type="entry name" value="Transglutaminase-like"/>
</dbReference>
<dbReference type="EMBL" id="BAABFC010000007">
    <property type="protein sequence ID" value="GAA4496059.1"/>
    <property type="molecule type" value="Genomic_DNA"/>
</dbReference>
<dbReference type="SMART" id="SM00460">
    <property type="entry name" value="TGc"/>
    <property type="match status" value="1"/>
</dbReference>
<dbReference type="Gene3D" id="3.10.620.30">
    <property type="match status" value="1"/>
</dbReference>
<keyword evidence="3" id="KW-1185">Reference proteome</keyword>
<evidence type="ECO:0000313" key="3">
    <source>
        <dbReference type="Proteomes" id="UP001501321"/>
    </source>
</evidence>
<organism evidence="2 3">
    <name type="scientific">Pseudaeromonas paramecii</name>
    <dbReference type="NCBI Taxonomy" id="2138166"/>
    <lineage>
        <taxon>Bacteria</taxon>
        <taxon>Pseudomonadati</taxon>
        <taxon>Pseudomonadota</taxon>
        <taxon>Gammaproteobacteria</taxon>
        <taxon>Aeromonadales</taxon>
        <taxon>Aeromonadaceae</taxon>
        <taxon>Pseudaeromonas</taxon>
    </lineage>
</organism>
<dbReference type="Pfam" id="PF01841">
    <property type="entry name" value="Transglut_core"/>
    <property type="match status" value="1"/>
</dbReference>
<gene>
    <name evidence="2" type="ORF">GCM10023095_10400</name>
</gene>
<dbReference type="SUPFAM" id="SSF54001">
    <property type="entry name" value="Cysteine proteinases"/>
    <property type="match status" value="1"/>
</dbReference>
<dbReference type="RefSeq" id="WP_345010761.1">
    <property type="nucleotide sequence ID" value="NZ_BAABFC010000007.1"/>
</dbReference>
<feature type="domain" description="Transglutaminase-like" evidence="1">
    <location>
        <begin position="153"/>
        <end position="215"/>
    </location>
</feature>
<dbReference type="InterPro" id="IPR038765">
    <property type="entry name" value="Papain-like_cys_pep_sf"/>
</dbReference>
<proteinExistence type="predicted"/>
<name>A0ABP8Q3J4_9GAMM</name>
<sequence>MRLTIEHQTRYEYESTVRRSTQYLRLTPQPSGRQRILSWELELPQSATQTTDSFGNVLHVLTLDSPHEAIDILARGVVEILDETEDEDISLSPLIYLRHSDLTRADGAIRDFAASFAPAEDPSAALEAMMAALLTRMPYTPGSTAVSDSAADAFATGSGVCQDHTHVFLACCRSLGLPARYVSGYLYTPDTSHVATHAWAEVWYADSWHTYDVTNQSRTPNQHLKLAVGIDYLDACPVRGVRYGGGEEVMLAHAAIHLAEEQQQQQ</sequence>
<dbReference type="Proteomes" id="UP001501321">
    <property type="component" value="Unassembled WGS sequence"/>
</dbReference>
<dbReference type="InterPro" id="IPR013589">
    <property type="entry name" value="Bac_transglu_N"/>
</dbReference>
<evidence type="ECO:0000313" key="2">
    <source>
        <dbReference type="EMBL" id="GAA4496059.1"/>
    </source>
</evidence>